<evidence type="ECO:0008006" key="19">
    <source>
        <dbReference type="Google" id="ProtNLM"/>
    </source>
</evidence>
<dbReference type="Pfam" id="PF07714">
    <property type="entry name" value="PK_Tyr_Ser-Thr"/>
    <property type="match status" value="1"/>
</dbReference>
<dbReference type="EnsemblMetazoa" id="SMAR009544-RA">
    <property type="protein sequence ID" value="SMAR009544-PA"/>
    <property type="gene ID" value="SMAR009544"/>
</dbReference>
<dbReference type="SUPFAM" id="SSF49785">
    <property type="entry name" value="Galactose-binding domain-like"/>
    <property type="match status" value="1"/>
</dbReference>
<dbReference type="SUPFAM" id="SSF56112">
    <property type="entry name" value="Protein kinase-like (PK-like)"/>
    <property type="match status" value="1"/>
</dbReference>
<dbReference type="PROSITE" id="PS00109">
    <property type="entry name" value="PROTEIN_KINASE_TYR"/>
    <property type="match status" value="1"/>
</dbReference>
<dbReference type="SMART" id="SM00231">
    <property type="entry name" value="FA58C"/>
    <property type="match status" value="1"/>
</dbReference>
<dbReference type="PANTHER" id="PTHR24416:SF580">
    <property type="entry name" value="DISCOIDIN DOMAIN RECEPTOR, ISOFORM F"/>
    <property type="match status" value="1"/>
</dbReference>
<keyword evidence="4 14" id="KW-0732">Signal</keyword>
<evidence type="ECO:0000259" key="15">
    <source>
        <dbReference type="PROSITE" id="PS50011"/>
    </source>
</evidence>
<dbReference type="GO" id="GO:0005886">
    <property type="term" value="C:plasma membrane"/>
    <property type="evidence" value="ECO:0007669"/>
    <property type="project" value="UniProtKB-SubCell"/>
</dbReference>
<dbReference type="InterPro" id="IPR001245">
    <property type="entry name" value="Ser-Thr/Tyr_kinase_cat_dom"/>
</dbReference>
<dbReference type="InterPro" id="IPR011009">
    <property type="entry name" value="Kinase-like_dom_sf"/>
</dbReference>
<dbReference type="eggNOG" id="KOG1094">
    <property type="taxonomic scope" value="Eukaryota"/>
</dbReference>
<keyword evidence="18" id="KW-1185">Reference proteome</keyword>
<evidence type="ECO:0000259" key="16">
    <source>
        <dbReference type="PROSITE" id="PS50022"/>
    </source>
</evidence>
<dbReference type="InterPro" id="IPR008266">
    <property type="entry name" value="Tyr_kinase_AS"/>
</dbReference>
<dbReference type="InterPro" id="IPR008979">
    <property type="entry name" value="Galactose-bd-like_sf"/>
</dbReference>
<evidence type="ECO:0000256" key="7">
    <source>
        <dbReference type="ARBA" id="ARBA00022989"/>
    </source>
</evidence>
<reference evidence="18" key="1">
    <citation type="submission" date="2011-05" db="EMBL/GenBank/DDBJ databases">
        <authorList>
            <person name="Richards S.R."/>
            <person name="Qu J."/>
            <person name="Jiang H."/>
            <person name="Jhangiani S.N."/>
            <person name="Agravi P."/>
            <person name="Goodspeed R."/>
            <person name="Gross S."/>
            <person name="Mandapat C."/>
            <person name="Jackson L."/>
            <person name="Mathew T."/>
            <person name="Pu L."/>
            <person name="Thornton R."/>
            <person name="Saada N."/>
            <person name="Wilczek-Boney K.B."/>
            <person name="Lee S."/>
            <person name="Kovar C."/>
            <person name="Wu Y."/>
            <person name="Scherer S.E."/>
            <person name="Worley K.C."/>
            <person name="Muzny D.M."/>
            <person name="Gibbs R."/>
        </authorList>
    </citation>
    <scope>NUCLEOTIDE SEQUENCE</scope>
    <source>
        <strain evidence="18">Brora</strain>
    </source>
</reference>
<dbReference type="InterPro" id="IPR000421">
    <property type="entry name" value="FA58C"/>
</dbReference>
<dbReference type="Gene3D" id="2.60.120.260">
    <property type="entry name" value="Galactose-binding domain-like"/>
    <property type="match status" value="1"/>
</dbReference>
<dbReference type="AlphaFoldDB" id="T1J7A6"/>
<evidence type="ECO:0000256" key="2">
    <source>
        <dbReference type="ARBA" id="ARBA00022475"/>
    </source>
</evidence>
<feature type="domain" description="F5/8 type C" evidence="16">
    <location>
        <begin position="32"/>
        <end position="188"/>
    </location>
</feature>
<evidence type="ECO:0000256" key="13">
    <source>
        <dbReference type="SAM" id="Phobius"/>
    </source>
</evidence>
<evidence type="ECO:0000256" key="10">
    <source>
        <dbReference type="ARBA" id="ARBA00023170"/>
    </source>
</evidence>
<keyword evidence="9" id="KW-1015">Disulfide bond</keyword>
<evidence type="ECO:0000256" key="14">
    <source>
        <dbReference type="SAM" id="SignalP"/>
    </source>
</evidence>
<keyword evidence="7 13" id="KW-1133">Transmembrane helix</keyword>
<dbReference type="Proteomes" id="UP000014500">
    <property type="component" value="Unassembled WGS sequence"/>
</dbReference>
<dbReference type="PANTHER" id="PTHR24416">
    <property type="entry name" value="TYROSINE-PROTEIN KINASE RECEPTOR"/>
    <property type="match status" value="1"/>
</dbReference>
<dbReference type="CDD" id="cd00057">
    <property type="entry name" value="FA58C"/>
    <property type="match status" value="1"/>
</dbReference>
<dbReference type="InterPro" id="IPR050122">
    <property type="entry name" value="RTK"/>
</dbReference>
<dbReference type="GO" id="GO:0005524">
    <property type="term" value="F:ATP binding"/>
    <property type="evidence" value="ECO:0007669"/>
    <property type="project" value="UniProtKB-KW"/>
</dbReference>
<feature type="domain" description="Protein kinase" evidence="15">
    <location>
        <begin position="642"/>
        <end position="925"/>
    </location>
</feature>
<dbReference type="InterPro" id="IPR000719">
    <property type="entry name" value="Prot_kinase_dom"/>
</dbReference>
<dbReference type="GO" id="GO:0048680">
    <property type="term" value="P:positive regulation of axon regeneration"/>
    <property type="evidence" value="ECO:0007669"/>
    <property type="project" value="UniProtKB-ARBA"/>
</dbReference>
<feature type="signal peptide" evidence="14">
    <location>
        <begin position="1"/>
        <end position="20"/>
    </location>
</feature>
<evidence type="ECO:0000256" key="3">
    <source>
        <dbReference type="ARBA" id="ARBA00022692"/>
    </source>
</evidence>
<evidence type="ECO:0000256" key="8">
    <source>
        <dbReference type="ARBA" id="ARBA00023136"/>
    </source>
</evidence>
<dbReference type="STRING" id="126957.T1J7A6"/>
<proteinExistence type="inferred from homology"/>
<dbReference type="InterPro" id="IPR048525">
    <property type="entry name" value="DDR1-2_DS-like"/>
</dbReference>
<evidence type="ECO:0000256" key="12">
    <source>
        <dbReference type="ARBA" id="ARBA00061639"/>
    </source>
</evidence>
<keyword evidence="6" id="KW-0067">ATP-binding</keyword>
<evidence type="ECO:0000313" key="17">
    <source>
        <dbReference type="EnsemblMetazoa" id="SMAR009544-PA"/>
    </source>
</evidence>
<sequence length="936" mass="106290">MKKLASTILYPILLVQSLSSLWVAAALELGQCVAPLGMESGEIKDEDISASSAYDMASVGPQNARIRKELNGGAWCPKRQIMKDVKEFLEINLHTLRVITMVETQGRFGNGQGQEFAEHYMLEYWRPGLTTWNRFKNRKAEEVISANSNTYTGVEKEVNPAIIATKVRFVPYSNHPRTVCMRVELYGCPWRDGIVSYSMPQGERRGSEIDLYDMTYDGVEEENYLYGGLGQLTDGQRGQDNFRLDSNGFGKGYEWVGWKNDTGHSRPIEIIYEFDQVRNFTAAYFYCNNLFSKDVQVFSTARLTFSIGGRFYNSEPIVYSYMPDTIMENARNVTIRLQHRVGRFVKVQLTFAAKWMMISEVSFDSVPAIGNFTEETEPIPYVPTTRDDAFNGARDDLGTGVSTAVSDEAMSNQYIGLVIGVLAAVILLLVVVIFIIILRNKRRKQNNNHTVLKPMEKRVTINMKMSGSDDFPDARMFYLNQKDLQMNLVPCNNSSCQANGNIYGQVALEDPDKTYYHEPYKTYQEPYNSSSIGYSMTRKLPELPQSPDYTGSSTSREYAVPDITKTGPPVPLIPGPPPPQVPKTPIFFPPPPDRHYAATEIFKSPTPSSIQGVSGTTLYAVPNLDILNGGENPVPEFPRHRLQFLEKLGEGQFGEVHLCEAEGIPELIDVPTFGTSKLVAVKTLRKNATETARSDFHKEVRILSRLRDANIVRVLGICTRDEPLCMIVEYMENGDLNQFLQEHVAETVTTVPPNADILSYGCLIYMATQIASGMKYLESLNFVHRDLATRNCLVGRAYTIKIADFGMSRNLYNVDYYKIEGRAVLPIRWMAWESILLGKFTPKSDVWSFAVTLWEILTFAREQPYEDLSDEKVIENVGHFYHNDSLQVYLPQPINCPKEIYDLMRECWQRNEAERPNFREIHLFLQRKNLGYEPEV</sequence>
<dbReference type="GO" id="GO:0043235">
    <property type="term" value="C:receptor complex"/>
    <property type="evidence" value="ECO:0007669"/>
    <property type="project" value="TreeGrafter"/>
</dbReference>
<feature type="transmembrane region" description="Helical" evidence="13">
    <location>
        <begin position="414"/>
        <end position="438"/>
    </location>
</feature>
<keyword evidence="10" id="KW-0675">Receptor</keyword>
<dbReference type="HOGENOM" id="CLU_008873_2_0_1"/>
<dbReference type="FunFam" id="1.10.510.10:FF:000053">
    <property type="entry name" value="Epithelial discoidin domain-containing receptor 1"/>
    <property type="match status" value="1"/>
</dbReference>
<dbReference type="Pfam" id="PF21114">
    <property type="entry name" value="DDR1-2_DS-like"/>
    <property type="match status" value="1"/>
</dbReference>
<evidence type="ECO:0000313" key="18">
    <source>
        <dbReference type="Proteomes" id="UP000014500"/>
    </source>
</evidence>
<dbReference type="PhylomeDB" id="T1J7A6"/>
<protein>
    <recommendedName>
        <fullName evidence="19">Protein kinase domain-containing protein</fullName>
    </recommendedName>
</protein>
<feature type="chain" id="PRO_5004579330" description="Protein kinase domain-containing protein" evidence="14">
    <location>
        <begin position="21"/>
        <end position="936"/>
    </location>
</feature>
<evidence type="ECO:0000256" key="4">
    <source>
        <dbReference type="ARBA" id="ARBA00022729"/>
    </source>
</evidence>
<comment type="subcellular location">
    <subcellularLocation>
        <location evidence="1">Cell membrane</location>
        <topology evidence="1">Single-pass type I membrane protein</topology>
    </subcellularLocation>
</comment>
<accession>T1J7A6</accession>
<dbReference type="GO" id="GO:0005518">
    <property type="term" value="F:collagen binding"/>
    <property type="evidence" value="ECO:0007669"/>
    <property type="project" value="TreeGrafter"/>
</dbReference>
<dbReference type="FunFam" id="2.60.120.1190:FF:000003">
    <property type="entry name" value="Discoidin domain-containing receptor 2"/>
    <property type="match status" value="1"/>
</dbReference>
<evidence type="ECO:0000256" key="9">
    <source>
        <dbReference type="ARBA" id="ARBA00023157"/>
    </source>
</evidence>
<dbReference type="GO" id="GO:0051897">
    <property type="term" value="P:positive regulation of phosphatidylinositol 3-kinase/protein kinase B signal transduction"/>
    <property type="evidence" value="ECO:0007669"/>
    <property type="project" value="TreeGrafter"/>
</dbReference>
<dbReference type="Gene3D" id="3.30.200.20">
    <property type="entry name" value="Phosphorylase Kinase, domain 1"/>
    <property type="match status" value="1"/>
</dbReference>
<keyword evidence="11" id="KW-0325">Glycoprotein</keyword>
<dbReference type="SMART" id="SM00219">
    <property type="entry name" value="TyrKc"/>
    <property type="match status" value="1"/>
</dbReference>
<dbReference type="PROSITE" id="PS50011">
    <property type="entry name" value="PROTEIN_KINASE_DOM"/>
    <property type="match status" value="1"/>
</dbReference>
<comment type="similarity">
    <text evidence="12">Belongs to the protein kinase superfamily. Tyr protein kinase family. Insulin receptor subfamily.</text>
</comment>
<evidence type="ECO:0000256" key="5">
    <source>
        <dbReference type="ARBA" id="ARBA00022741"/>
    </source>
</evidence>
<reference evidence="17" key="2">
    <citation type="submission" date="2015-02" db="UniProtKB">
        <authorList>
            <consortium name="EnsemblMetazoa"/>
        </authorList>
    </citation>
    <scope>IDENTIFICATION</scope>
</reference>
<keyword evidence="2" id="KW-1003">Cell membrane</keyword>
<dbReference type="PROSITE" id="PS01286">
    <property type="entry name" value="FA58C_2"/>
    <property type="match status" value="1"/>
</dbReference>
<keyword evidence="5" id="KW-0547">Nucleotide-binding</keyword>
<dbReference type="CDD" id="cd05051">
    <property type="entry name" value="PTKc_DDR"/>
    <property type="match status" value="1"/>
</dbReference>
<organism evidence="17 18">
    <name type="scientific">Strigamia maritima</name>
    <name type="common">European centipede</name>
    <name type="synonym">Geophilus maritimus</name>
    <dbReference type="NCBI Taxonomy" id="126957"/>
    <lineage>
        <taxon>Eukaryota</taxon>
        <taxon>Metazoa</taxon>
        <taxon>Ecdysozoa</taxon>
        <taxon>Arthropoda</taxon>
        <taxon>Myriapoda</taxon>
        <taxon>Chilopoda</taxon>
        <taxon>Pleurostigmophora</taxon>
        <taxon>Geophilomorpha</taxon>
        <taxon>Linotaeniidae</taxon>
        <taxon>Strigamia</taxon>
    </lineage>
</organism>
<name>T1J7A6_STRMM</name>
<dbReference type="OMA" id="KWLRWKN"/>
<dbReference type="EMBL" id="JH431916">
    <property type="status" value="NOT_ANNOTATED_CDS"/>
    <property type="molecule type" value="Genomic_DNA"/>
</dbReference>
<dbReference type="Gene3D" id="2.60.120.1190">
    <property type="match status" value="1"/>
</dbReference>
<keyword evidence="3 13" id="KW-0812">Transmembrane</keyword>
<dbReference type="PROSITE" id="PS50022">
    <property type="entry name" value="FA58C_3"/>
    <property type="match status" value="1"/>
</dbReference>
<keyword evidence="8 13" id="KW-0472">Membrane</keyword>
<evidence type="ECO:0000256" key="1">
    <source>
        <dbReference type="ARBA" id="ARBA00004251"/>
    </source>
</evidence>
<evidence type="ECO:0000256" key="6">
    <source>
        <dbReference type="ARBA" id="ARBA00022840"/>
    </source>
</evidence>
<dbReference type="PRINTS" id="PR00109">
    <property type="entry name" value="TYRKINASE"/>
</dbReference>
<dbReference type="FunFam" id="2.60.120.260:FF:000007">
    <property type="entry name" value="Discoidin domain receptor tyrosine kinase 1"/>
    <property type="match status" value="1"/>
</dbReference>
<dbReference type="PROSITE" id="PS01285">
    <property type="entry name" value="FA58C_1"/>
    <property type="match status" value="1"/>
</dbReference>
<dbReference type="InterPro" id="IPR020635">
    <property type="entry name" value="Tyr_kinase_cat_dom"/>
</dbReference>
<dbReference type="Gene3D" id="1.10.510.10">
    <property type="entry name" value="Transferase(Phosphotransferase) domain 1"/>
    <property type="match status" value="1"/>
</dbReference>
<dbReference type="Pfam" id="PF00754">
    <property type="entry name" value="F5_F8_type_C"/>
    <property type="match status" value="1"/>
</dbReference>
<evidence type="ECO:0000256" key="11">
    <source>
        <dbReference type="ARBA" id="ARBA00023180"/>
    </source>
</evidence>
<dbReference type="GO" id="GO:0038062">
    <property type="term" value="F:protein tyrosine kinase collagen receptor activity"/>
    <property type="evidence" value="ECO:0007669"/>
    <property type="project" value="TreeGrafter"/>
</dbReference>